<comment type="catalytic activity">
    <reaction evidence="9">
        <text>5,6-dihydrouridine(16) in tRNA + NADP(+) = uridine(16) in tRNA + NADPH + H(+)</text>
        <dbReference type="Rhea" id="RHEA:53376"/>
        <dbReference type="Rhea" id="RHEA-COMP:13543"/>
        <dbReference type="Rhea" id="RHEA-COMP:13544"/>
        <dbReference type="ChEBI" id="CHEBI:15378"/>
        <dbReference type="ChEBI" id="CHEBI:57783"/>
        <dbReference type="ChEBI" id="CHEBI:58349"/>
        <dbReference type="ChEBI" id="CHEBI:65315"/>
        <dbReference type="ChEBI" id="CHEBI:74443"/>
    </reaction>
</comment>
<comment type="cofactor">
    <cofactor evidence="1 9 10 12">
        <name>FMN</name>
        <dbReference type="ChEBI" id="CHEBI:58210"/>
    </cofactor>
</comment>
<evidence type="ECO:0000256" key="1">
    <source>
        <dbReference type="ARBA" id="ARBA00001917"/>
    </source>
</evidence>
<dbReference type="PANTHER" id="PTHR11082">
    <property type="entry name" value="TRNA-DIHYDROURIDINE SYNTHASE"/>
    <property type="match status" value="1"/>
</dbReference>
<dbReference type="InterPro" id="IPR001269">
    <property type="entry name" value="DUS_fam"/>
</dbReference>
<keyword evidence="5 9" id="KW-0819">tRNA processing</keyword>
<dbReference type="GO" id="GO:0050660">
    <property type="term" value="F:flavin adenine dinucleotide binding"/>
    <property type="evidence" value="ECO:0007669"/>
    <property type="project" value="InterPro"/>
</dbReference>
<dbReference type="EMBL" id="QGTJ01000007">
    <property type="protein sequence ID" value="PWV60651.1"/>
    <property type="molecule type" value="Genomic_DNA"/>
</dbReference>
<dbReference type="EC" id="1.3.1.-" evidence="9"/>
<dbReference type="OrthoDB" id="5289281at2"/>
<evidence type="ECO:0000313" key="15">
    <source>
        <dbReference type="Proteomes" id="UP000246569"/>
    </source>
</evidence>
<dbReference type="InterPro" id="IPR042270">
    <property type="entry name" value="DusC_C"/>
</dbReference>
<proteinExistence type="inferred from homology"/>
<evidence type="ECO:0000256" key="10">
    <source>
        <dbReference type="PIRNR" id="PIRNR006621"/>
    </source>
</evidence>
<dbReference type="PANTHER" id="PTHR11082:SF26">
    <property type="entry name" value="TRNA-DIHYDROURIDINE(16) SYNTHASE"/>
    <property type="match status" value="1"/>
</dbReference>
<evidence type="ECO:0000259" key="13">
    <source>
        <dbReference type="Pfam" id="PF01207"/>
    </source>
</evidence>
<feature type="binding site" evidence="12">
    <location>
        <position position="179"/>
    </location>
    <ligand>
        <name>FMN</name>
        <dbReference type="ChEBI" id="CHEBI:58210"/>
    </ligand>
</feature>
<accession>A0A317MYR3</accession>
<feature type="site" description="Interacts with tRNA; defines subfamily-specific binding signature" evidence="9">
    <location>
        <position position="310"/>
    </location>
</feature>
<feature type="site" description="Interacts with tRNA; defines subfamily-specific binding signature" evidence="9">
    <location>
        <position position="46"/>
    </location>
</feature>
<feature type="site" description="Interacts with tRNA; defines subfamily-specific binding signature" evidence="9">
    <location>
        <position position="289"/>
    </location>
</feature>
<keyword evidence="2 9" id="KW-0820">tRNA-binding</keyword>
<evidence type="ECO:0000256" key="5">
    <source>
        <dbReference type="ARBA" id="ARBA00022694"/>
    </source>
</evidence>
<feature type="active site" description="Proton donor" evidence="9 11">
    <location>
        <position position="109"/>
    </location>
</feature>
<keyword evidence="3 9" id="KW-0285">Flavoprotein</keyword>
<feature type="domain" description="DUS-like FMN-binding" evidence="13">
    <location>
        <begin position="16"/>
        <end position="267"/>
    </location>
</feature>
<evidence type="ECO:0000256" key="2">
    <source>
        <dbReference type="ARBA" id="ARBA00022555"/>
    </source>
</evidence>
<feature type="site" description="Interacts with tRNA" evidence="9">
    <location>
        <position position="187"/>
    </location>
</feature>
<dbReference type="Pfam" id="PF01207">
    <property type="entry name" value="Dus"/>
    <property type="match status" value="1"/>
</dbReference>
<dbReference type="PROSITE" id="PS01136">
    <property type="entry name" value="UPF0034"/>
    <property type="match status" value="1"/>
</dbReference>
<comment type="caution">
    <text evidence="14">The sequence shown here is derived from an EMBL/GenBank/DDBJ whole genome shotgun (WGS) entry which is preliminary data.</text>
</comment>
<feature type="binding site" evidence="9">
    <location>
        <begin position="210"/>
        <end position="212"/>
    </location>
    <ligand>
        <name>FMN</name>
        <dbReference type="ChEBI" id="CHEBI:58210"/>
    </ligand>
</feature>
<evidence type="ECO:0000256" key="3">
    <source>
        <dbReference type="ARBA" id="ARBA00022630"/>
    </source>
</evidence>
<dbReference type="InterPro" id="IPR013785">
    <property type="entry name" value="Aldolase_TIM"/>
</dbReference>
<dbReference type="SUPFAM" id="SSF51395">
    <property type="entry name" value="FMN-linked oxidoreductases"/>
    <property type="match status" value="1"/>
</dbReference>
<comment type="similarity">
    <text evidence="10">Belongs to the dus family.</text>
</comment>
<keyword evidence="12" id="KW-0547">Nucleotide-binding</keyword>
<dbReference type="Gene3D" id="3.20.20.70">
    <property type="entry name" value="Aldolase class I"/>
    <property type="match status" value="1"/>
</dbReference>
<name>A0A317MYR3_9GAMM</name>
<dbReference type="RefSeq" id="WP_110019127.1">
    <property type="nucleotide sequence ID" value="NZ_QGTJ01000007.1"/>
</dbReference>
<keyword evidence="15" id="KW-1185">Reference proteome</keyword>
<evidence type="ECO:0000256" key="6">
    <source>
        <dbReference type="ARBA" id="ARBA00022857"/>
    </source>
</evidence>
<evidence type="ECO:0000256" key="8">
    <source>
        <dbReference type="ARBA" id="ARBA00023002"/>
    </source>
</evidence>
<keyword evidence="6 9" id="KW-0521">NADP</keyword>
<comment type="catalytic activity">
    <reaction evidence="9">
        <text>5,6-dihydrouridine(16) in tRNA + NAD(+) = uridine(16) in tRNA + NADH + H(+)</text>
        <dbReference type="Rhea" id="RHEA:53380"/>
        <dbReference type="Rhea" id="RHEA-COMP:13543"/>
        <dbReference type="Rhea" id="RHEA-COMP:13544"/>
        <dbReference type="ChEBI" id="CHEBI:15378"/>
        <dbReference type="ChEBI" id="CHEBI:57540"/>
        <dbReference type="ChEBI" id="CHEBI:57945"/>
        <dbReference type="ChEBI" id="CHEBI:65315"/>
        <dbReference type="ChEBI" id="CHEBI:74443"/>
    </reaction>
</comment>
<keyword evidence="7 9" id="KW-0694">RNA-binding</keyword>
<keyword evidence="4 9" id="KW-0288">FMN</keyword>
<feature type="binding site" evidence="9 12">
    <location>
        <position position="150"/>
    </location>
    <ligand>
        <name>FMN</name>
        <dbReference type="ChEBI" id="CHEBI:58210"/>
    </ligand>
</feature>
<feature type="site" description="Interacts with tRNA" evidence="9">
    <location>
        <position position="294"/>
    </location>
</feature>
<evidence type="ECO:0000313" key="14">
    <source>
        <dbReference type="EMBL" id="PWV60651.1"/>
    </source>
</evidence>
<feature type="binding site" evidence="9 12">
    <location>
        <begin position="234"/>
        <end position="235"/>
    </location>
    <ligand>
        <name>FMN</name>
        <dbReference type="ChEBI" id="CHEBI:58210"/>
    </ligand>
</feature>
<keyword evidence="8 9" id="KW-0560">Oxidoreductase</keyword>
<dbReference type="InterPro" id="IPR035587">
    <property type="entry name" value="DUS-like_FMN-bd"/>
</dbReference>
<dbReference type="Gene3D" id="1.20.225.30">
    <property type="entry name" value="Dihydrouridine synthase, C-terminal recognition domain"/>
    <property type="match status" value="1"/>
</dbReference>
<comment type="function">
    <text evidence="9">Catalyzes the synthesis of 5,6-dihydrouridine (D), a modified base found in the D-loop of most tRNAs, via the reduction of the C5-C6 double bond in target uridines. Specifically modifies U16 in tRNAs.</text>
</comment>
<dbReference type="InterPro" id="IPR018517">
    <property type="entry name" value="tRNA_hU_synthase_CS"/>
</dbReference>
<feature type="site" description="Interacts with tRNA; defines subfamily-specific binding signature" evidence="9">
    <location>
        <position position="287"/>
    </location>
</feature>
<reference evidence="14 15" key="1">
    <citation type="submission" date="2018-05" db="EMBL/GenBank/DDBJ databases">
        <title>Genomic Encyclopedia of Type Strains, Phase IV (KMG-IV): sequencing the most valuable type-strain genomes for metagenomic binning, comparative biology and taxonomic classification.</title>
        <authorList>
            <person name="Goeker M."/>
        </authorList>
    </citation>
    <scope>NUCLEOTIDE SEQUENCE [LARGE SCALE GENOMIC DNA]</scope>
    <source>
        <strain evidence="14 15">DSM 23606</strain>
    </source>
</reference>
<dbReference type="InterPro" id="IPR032886">
    <property type="entry name" value="DusC"/>
</dbReference>
<dbReference type="PIRSF" id="PIRSF006621">
    <property type="entry name" value="Dus"/>
    <property type="match status" value="1"/>
</dbReference>
<organism evidence="14 15">
    <name type="scientific">Plasticicumulans acidivorans</name>
    <dbReference type="NCBI Taxonomy" id="886464"/>
    <lineage>
        <taxon>Bacteria</taxon>
        <taxon>Pseudomonadati</taxon>
        <taxon>Pseudomonadota</taxon>
        <taxon>Gammaproteobacteria</taxon>
        <taxon>Candidatus Competibacteraceae</taxon>
        <taxon>Plasticicumulans</taxon>
    </lineage>
</organism>
<evidence type="ECO:0000256" key="11">
    <source>
        <dbReference type="PIRSR" id="PIRSR006621-1"/>
    </source>
</evidence>
<sequence length="339" mass="36196">MGAACIAPHARGRLWLAPMEGLADALLRDVLTRIGGVDTCVTEFVRITDTLLPRAAWLRRVPELNHGGCTPAGVPVRVQLLGSDAECLADNAARVASLGAPGIDLNFGCPAPTVNRHRGGAALLGEPTLLYRIVAAVRTAVPPAVPVTAKMRLGLGDTTLAIDCAQALANGGAEEITVHARTKVDGYRPPAYWEWIARIRDAVPVNVIGNGEIWSVGDAQRCREIGGCHDLMLGRGLVTRPDLALAILAARTGSPAPRLDWAQLLGYVENYFAAVRAIMAPRHAPGRLKLWLSYLRNAYPEAASLFTQWRTATDSRVLADALSLARAREAAVSRSLSMS</sequence>
<dbReference type="Proteomes" id="UP000246569">
    <property type="component" value="Unassembled WGS sequence"/>
</dbReference>
<feature type="binding site" evidence="9 12">
    <location>
        <position position="79"/>
    </location>
    <ligand>
        <name>FMN</name>
        <dbReference type="ChEBI" id="CHEBI:58210"/>
    </ligand>
</feature>
<feature type="site" description="Interacts with tRNA" evidence="9">
    <location>
        <position position="106"/>
    </location>
</feature>
<dbReference type="GO" id="GO:0010181">
    <property type="term" value="F:FMN binding"/>
    <property type="evidence" value="ECO:0007669"/>
    <property type="project" value="UniProtKB-UniRule"/>
</dbReference>
<comment type="similarity">
    <text evidence="9">Belongs to the Dus family. DusC subfamily.</text>
</comment>
<evidence type="ECO:0000256" key="7">
    <source>
        <dbReference type="ARBA" id="ARBA00022884"/>
    </source>
</evidence>
<dbReference type="AlphaFoldDB" id="A0A317MYR3"/>
<gene>
    <name evidence="9" type="primary">dusC</name>
    <name evidence="14" type="ORF">C7443_107226</name>
</gene>
<protein>
    <recommendedName>
        <fullName evidence="9">tRNA-dihydrouridine(16) synthase</fullName>
        <ecNumber evidence="9">1.3.1.-</ecNumber>
    </recommendedName>
    <alternativeName>
        <fullName evidence="9">U16-specific dihydrouridine synthase</fullName>
        <shortName evidence="9">U16-specific Dus</shortName>
    </alternativeName>
    <alternativeName>
        <fullName evidence="9">tRNA-dihydrouridine synthase C</fullName>
    </alternativeName>
</protein>
<evidence type="ECO:0000256" key="4">
    <source>
        <dbReference type="ARBA" id="ARBA00022643"/>
    </source>
</evidence>
<evidence type="ECO:0000256" key="9">
    <source>
        <dbReference type="HAMAP-Rule" id="MF_02043"/>
    </source>
</evidence>
<dbReference type="HAMAP" id="MF_02043">
    <property type="entry name" value="DusC_subfam"/>
    <property type="match status" value="1"/>
</dbReference>
<dbReference type="CDD" id="cd02801">
    <property type="entry name" value="DUS_like_FMN"/>
    <property type="match status" value="1"/>
</dbReference>
<dbReference type="GO" id="GO:0000049">
    <property type="term" value="F:tRNA binding"/>
    <property type="evidence" value="ECO:0007669"/>
    <property type="project" value="UniProtKB-UniRule"/>
</dbReference>
<dbReference type="GO" id="GO:0102262">
    <property type="term" value="F:tRNA-dihydrouridine16 synthase activity"/>
    <property type="evidence" value="ECO:0007669"/>
    <property type="project" value="RHEA"/>
</dbReference>
<evidence type="ECO:0000256" key="12">
    <source>
        <dbReference type="PIRSR" id="PIRSR006621-2"/>
    </source>
</evidence>